<gene>
    <name evidence="2" type="ORF">GYMLUDRAFT_251084</name>
</gene>
<feature type="region of interest" description="Disordered" evidence="1">
    <location>
        <begin position="1"/>
        <end position="52"/>
    </location>
</feature>
<reference evidence="2 3" key="1">
    <citation type="submission" date="2014-04" db="EMBL/GenBank/DDBJ databases">
        <title>Evolutionary Origins and Diversification of the Mycorrhizal Mutualists.</title>
        <authorList>
            <consortium name="DOE Joint Genome Institute"/>
            <consortium name="Mycorrhizal Genomics Consortium"/>
            <person name="Kohler A."/>
            <person name="Kuo A."/>
            <person name="Nagy L.G."/>
            <person name="Floudas D."/>
            <person name="Copeland A."/>
            <person name="Barry K.W."/>
            <person name="Cichocki N."/>
            <person name="Veneault-Fourrey C."/>
            <person name="LaButti K."/>
            <person name="Lindquist E.A."/>
            <person name="Lipzen A."/>
            <person name="Lundell T."/>
            <person name="Morin E."/>
            <person name="Murat C."/>
            <person name="Riley R."/>
            <person name="Ohm R."/>
            <person name="Sun H."/>
            <person name="Tunlid A."/>
            <person name="Henrissat B."/>
            <person name="Grigoriev I.V."/>
            <person name="Hibbett D.S."/>
            <person name="Martin F."/>
        </authorList>
    </citation>
    <scope>NUCLEOTIDE SEQUENCE [LARGE SCALE GENOMIC DNA]</scope>
    <source>
        <strain evidence="2 3">FD-317 M1</strain>
    </source>
</reference>
<feature type="region of interest" description="Disordered" evidence="1">
    <location>
        <begin position="73"/>
        <end position="137"/>
    </location>
</feature>
<evidence type="ECO:0008006" key="4">
    <source>
        <dbReference type="Google" id="ProtNLM"/>
    </source>
</evidence>
<dbReference type="Proteomes" id="UP000053593">
    <property type="component" value="Unassembled WGS sequence"/>
</dbReference>
<evidence type="ECO:0000313" key="2">
    <source>
        <dbReference type="EMBL" id="KIK52592.1"/>
    </source>
</evidence>
<name>A0A0D0C449_9AGAR</name>
<dbReference type="HOGENOM" id="CLU_446913_0_0_1"/>
<dbReference type="Gene3D" id="2.60.120.650">
    <property type="entry name" value="Cupin"/>
    <property type="match status" value="1"/>
</dbReference>
<feature type="compositionally biased region" description="Polar residues" evidence="1">
    <location>
        <begin position="100"/>
        <end position="120"/>
    </location>
</feature>
<dbReference type="SUPFAM" id="SSF51197">
    <property type="entry name" value="Clavaminate synthase-like"/>
    <property type="match status" value="1"/>
</dbReference>
<evidence type="ECO:0000256" key="1">
    <source>
        <dbReference type="SAM" id="MobiDB-lite"/>
    </source>
</evidence>
<feature type="compositionally biased region" description="Pro residues" evidence="1">
    <location>
        <begin position="73"/>
        <end position="92"/>
    </location>
</feature>
<organism evidence="2 3">
    <name type="scientific">Collybiopsis luxurians FD-317 M1</name>
    <dbReference type="NCBI Taxonomy" id="944289"/>
    <lineage>
        <taxon>Eukaryota</taxon>
        <taxon>Fungi</taxon>
        <taxon>Dikarya</taxon>
        <taxon>Basidiomycota</taxon>
        <taxon>Agaricomycotina</taxon>
        <taxon>Agaricomycetes</taxon>
        <taxon>Agaricomycetidae</taxon>
        <taxon>Agaricales</taxon>
        <taxon>Marasmiineae</taxon>
        <taxon>Omphalotaceae</taxon>
        <taxon>Collybiopsis</taxon>
        <taxon>Collybiopsis luxurians</taxon>
    </lineage>
</organism>
<proteinExistence type="predicted"/>
<dbReference type="EMBL" id="KN834840">
    <property type="protein sequence ID" value="KIK52592.1"/>
    <property type="molecule type" value="Genomic_DNA"/>
</dbReference>
<feature type="compositionally biased region" description="Polar residues" evidence="1">
    <location>
        <begin position="26"/>
        <end position="47"/>
    </location>
</feature>
<accession>A0A0D0C449</accession>
<sequence>MTTYGHGSSAWGGSMQPPEPLGSLADAQQNASDWDTFVDQSSTTSQRLPLLFERSSTTGSSFAIPEISLPLHPPMPSLPPTHSATPPPPHLATPPLVLETSASDTTTLPSLPNASRQFSNAEDPDEEMTPLSPPPAMPPPRVRPYCIPCPKLPPVDLLTNVVGIQVHQDAQKVLWPCGWETVLPMGIEDGINVLESNAVSDEHSMIKYLDKSAYSDDDGSLIEDIRYLNACNYVVVVPGGIFHHKRAFCTIEDVSIKFGLGIDDNLKLQYHDLKMHAKDYQSGLFCVDTEVANFIADVTNPNVVGMILDVPVTHQAIPHPYHLIDDGANSFCHLNSDWRSTVLDVKSATLHRDSLFASTWGLLHHAGTFTNVHQDAEGYSIAGQVLRDCDDLQPKIWAIMTFKDPSVALQAPAAVADCMQSICNYINIRNGSGWKWDGQVWEGCQVKLMYLRPGDMFFQPPGALHLVYTPRACVAFGGHFYSYDSLHLTEWTQRLQHLKSNFITNQNPARVKEVLNWMMLNFLNKGGRVFYKQAVAALCRMILVESEYVHQGQQRIRVGNALDRCAAHIAILVARMCLGMSSPLPGEDEEAKIKLHLDELVIKANYFDPGEPFTLSKDLSKIVKEMAVTVWAHKSKKNKT</sequence>
<protein>
    <recommendedName>
        <fullName evidence="4">JmjC domain-containing protein</fullName>
    </recommendedName>
</protein>
<keyword evidence="3" id="KW-1185">Reference proteome</keyword>
<evidence type="ECO:0000313" key="3">
    <source>
        <dbReference type="Proteomes" id="UP000053593"/>
    </source>
</evidence>
<dbReference type="AlphaFoldDB" id="A0A0D0C449"/>
<dbReference type="OrthoDB" id="2635829at2759"/>